<dbReference type="PROSITE" id="PS50181">
    <property type="entry name" value="FBOX"/>
    <property type="match status" value="1"/>
</dbReference>
<reference evidence="2 3" key="1">
    <citation type="submission" date="2014-04" db="EMBL/GenBank/DDBJ databases">
        <authorList>
            <consortium name="DOE Joint Genome Institute"/>
            <person name="Kuo A."/>
            <person name="Kohler A."/>
            <person name="Nagy L.G."/>
            <person name="Floudas D."/>
            <person name="Copeland A."/>
            <person name="Barry K.W."/>
            <person name="Cichocki N."/>
            <person name="Veneault-Fourrey C."/>
            <person name="LaButti K."/>
            <person name="Lindquist E.A."/>
            <person name="Lipzen A."/>
            <person name="Lundell T."/>
            <person name="Morin E."/>
            <person name="Murat C."/>
            <person name="Sun H."/>
            <person name="Tunlid A."/>
            <person name="Henrissat B."/>
            <person name="Grigoriev I.V."/>
            <person name="Hibbett D.S."/>
            <person name="Martin F."/>
            <person name="Nordberg H.P."/>
            <person name="Cantor M.N."/>
            <person name="Hua S.X."/>
        </authorList>
    </citation>
    <scope>NUCLEOTIDE SEQUENCE [LARGE SCALE GENOMIC DNA]</scope>
    <source>
        <strain evidence="2 3">LaAM-08-1</strain>
    </source>
</reference>
<name>A0A0C9WS50_9AGAR</name>
<evidence type="ECO:0000313" key="2">
    <source>
        <dbReference type="EMBL" id="KIJ94420.1"/>
    </source>
</evidence>
<evidence type="ECO:0000259" key="1">
    <source>
        <dbReference type="PROSITE" id="PS50181"/>
    </source>
</evidence>
<dbReference type="EMBL" id="KN838795">
    <property type="protein sequence ID" value="KIJ94420.1"/>
    <property type="molecule type" value="Genomic_DNA"/>
</dbReference>
<reference evidence="3" key="2">
    <citation type="submission" date="2015-01" db="EMBL/GenBank/DDBJ databases">
        <title>Evolutionary Origins and Diversification of the Mycorrhizal Mutualists.</title>
        <authorList>
            <consortium name="DOE Joint Genome Institute"/>
            <consortium name="Mycorrhizal Genomics Consortium"/>
            <person name="Kohler A."/>
            <person name="Kuo A."/>
            <person name="Nagy L.G."/>
            <person name="Floudas D."/>
            <person name="Copeland A."/>
            <person name="Barry K.W."/>
            <person name="Cichocki N."/>
            <person name="Veneault-Fourrey C."/>
            <person name="LaButti K."/>
            <person name="Lindquist E.A."/>
            <person name="Lipzen A."/>
            <person name="Lundell T."/>
            <person name="Morin E."/>
            <person name="Murat C."/>
            <person name="Riley R."/>
            <person name="Ohm R."/>
            <person name="Sun H."/>
            <person name="Tunlid A."/>
            <person name="Henrissat B."/>
            <person name="Grigoriev I.V."/>
            <person name="Hibbett D.S."/>
            <person name="Martin F."/>
        </authorList>
    </citation>
    <scope>NUCLEOTIDE SEQUENCE [LARGE SCALE GENOMIC DNA]</scope>
    <source>
        <strain evidence="3">LaAM-08-1</strain>
    </source>
</reference>
<dbReference type="OrthoDB" id="2988174at2759"/>
<dbReference type="Proteomes" id="UP000054477">
    <property type="component" value="Unassembled WGS sequence"/>
</dbReference>
<protein>
    <recommendedName>
        <fullName evidence="1">F-box domain-containing protein</fullName>
    </recommendedName>
</protein>
<dbReference type="AlphaFoldDB" id="A0A0C9WS50"/>
<feature type="domain" description="F-box" evidence="1">
    <location>
        <begin position="18"/>
        <end position="63"/>
    </location>
</feature>
<dbReference type="InterPro" id="IPR001810">
    <property type="entry name" value="F-box_dom"/>
</dbReference>
<organism evidence="2 3">
    <name type="scientific">Laccaria amethystina LaAM-08-1</name>
    <dbReference type="NCBI Taxonomy" id="1095629"/>
    <lineage>
        <taxon>Eukaryota</taxon>
        <taxon>Fungi</taxon>
        <taxon>Dikarya</taxon>
        <taxon>Basidiomycota</taxon>
        <taxon>Agaricomycotina</taxon>
        <taxon>Agaricomycetes</taxon>
        <taxon>Agaricomycetidae</taxon>
        <taxon>Agaricales</taxon>
        <taxon>Agaricineae</taxon>
        <taxon>Hydnangiaceae</taxon>
        <taxon>Laccaria</taxon>
    </lineage>
</organism>
<proteinExistence type="predicted"/>
<evidence type="ECO:0000313" key="3">
    <source>
        <dbReference type="Proteomes" id="UP000054477"/>
    </source>
</evidence>
<gene>
    <name evidence="2" type="ORF">K443DRAFT_683790</name>
</gene>
<keyword evidence="3" id="KW-1185">Reference proteome</keyword>
<sequence length="395" mass="45169">MPFFSKAASLAVEWLTVSPPICEIPNEVLETILVRCRTHELYNLTLVNRRISAVAIRALYNQIPALDTRRTLECLTTICFYQHVAPLVQSLTVHFWSSSIDKTISKSEFARHMLKHGTRRVFQVREAFHDRISLFATALKLMCNLVYLEIYLQDGDCPDRNVGRLLSNATFQLRSLRTTLPLDTAMVEFLRAQPCLDEVHFTQGSETLDEGELLAEELLPNLTNFGWSRHVPLDLVRRMIESRPVERVVVTIDPKTPNILDLIGIGRSSLQIKEARFNFMADLPFEHLSTIGRCFPFLEELVLSLSTLTKDLIVNLTDALVYFQSVRRVTVTNTLPCDQTFILEVKPIFKEWFSQTNSLFYIALPQCGLGIVRRSRFKVVGGAQSKAEMEVDYLR</sequence>
<accession>A0A0C9WS50</accession>
<dbReference type="HOGENOM" id="CLU_698424_0_0_1"/>